<name>A0A1D1ZXG3_AUXPR</name>
<feature type="region of interest" description="Disordered" evidence="10">
    <location>
        <begin position="1646"/>
        <end position="1667"/>
    </location>
</feature>
<dbReference type="GO" id="GO:0005737">
    <property type="term" value="C:cytoplasm"/>
    <property type="evidence" value="ECO:0007669"/>
    <property type="project" value="UniProtKB-SubCell"/>
</dbReference>
<dbReference type="PANTHER" id="PTHR31169">
    <property type="entry name" value="OS05G0300700 PROTEIN"/>
    <property type="match status" value="1"/>
</dbReference>
<evidence type="ECO:0000256" key="8">
    <source>
        <dbReference type="ARBA" id="ARBA00023163"/>
    </source>
</evidence>
<protein>
    <recommendedName>
        <fullName evidence="11">Zinc-finger domain-containing protein</fullName>
    </recommendedName>
</protein>
<dbReference type="InterPro" id="IPR018866">
    <property type="entry name" value="Znf-4CXXC_R1"/>
</dbReference>
<dbReference type="GO" id="GO:0005634">
    <property type="term" value="C:nucleus"/>
    <property type="evidence" value="ECO:0007669"/>
    <property type="project" value="UniProtKB-SubCell"/>
</dbReference>
<sequence>MAPQGHEFLDFFEQLQAKVWNSGPSPSDESSRAAISRRTDSVQPPALTDSGSNDTTGLDLSELLEAQRRIGPCLAELRAQQRNAPPAQRESYSLEHVRRLYMFRPRRPYTRARDTRLCARHHPQPCAAGCRTCHFCRQRLVEPKTACAACEGRNNYYGGPGRGYWCGSCLWLRMGENLDEVRSNPAWLCPACRDICNCSGANCQRLKRGWFATNQLAHEAAAQHYASVAHYLILTHVGAQVAAAPMGGGGTGRGAPPRAPAVAPLPAGEGAGLPAPPKRQRLLAMAPSRRQVLQAASAGRLVAAQAAVARELDAPSALGGEGPGEAQQARGGSTFLGLLDAELAEEEDVSTGGSTPSRTMQTTLHSIWPGGRTPVAADAVESVHALDWRDPAPRRRATPDAAPPGPGPAPLGIDWPPAAGPHISHGARSAGPFPLPPASEVLDRAGTVWRREGQAPQWPAEGADSRHAARRGPLAAPGVPDGPHGGLPGASGAPQSHPSRRAHLGDIAAPARHGYVRAGVPSREASVAPGFGLPEQEHEWQGGGPASPAPAHETGISTVPHPAASGVCEGGPRTTLARRASSAFLASATPPASLASTAAGAGPCAPPGPEPRFEDAARWNELCVAAELAVAAVQDMYRFHPDSPACEGRVPGVSDAQARSTYARMHEACVARLESLLDTTAGMLREPVACCEGAGRPGNPKLYSHAGLRRAVSLLNFLAYLLPPDMVLTRVQPLLLPNEAGPFCFPRCDARARIILLRGCIDLLRTLHWRQLSLDGVVATLADLLANLVEDLSMALPLLEGMLDSESLPLGDVRIGPWVPNLQASQVEQFAQLSTLFATTQQVAQYGLSNVAGLAASHMGLAAGRLLSPRLLQALLSSTARLHRDTRREGLALVCEALDATQVAVSSGALMQLGAAERSVAQAALEALCQAVKSAALPCLEAMVAADYPLRRAPGRSGPGRPPAPEAEEVPESERVGGEKVEALARCLAFLLDQRRLSWDAVERLATSPHHPDAFWRVANRTYRQLACFLLAQTLQHAPLSLTSPGSIAGMLRIWLQAQFEGAGRLGPWYTTAVLAGAAGTRPFFLDVREEDVAALQSSVDPEARAALVAGVVRRVALEARAQLGPALCDLDAMLAARCREVGATAFDPGVAAQRYAGLAWPLLHGILAELAVAEGYSRLDPALSHLRHAGSVRLASWVAEAALSLARDGSGRGGSSGAAANTSLEAVGVLRRRAQATVLRHLPSLWSLMLTWRPQATPLLEDHGVQQPLWTVAAAFLELGSGAEQASPSDAVLAETLARSLAEPGPGLDSIALGELRGAVVAGFCARALARVSIRHVSNERVAVVALRLVQALLTQPSMRSAAATLSVLQPLLRVLLEVLCPASDVQSVGTQSAALELLAGVLPRCARAPPSDDARALAVFWRAAAEGALLAVAACLPVQHAAACAARLRSLPGTPPPLLPATPASAGAAANALLQLLPRLPGTAAVEALYQRHGPPCGAGHASHSSGQPFRPAGFAWSRADRAVGLVQAMVLAVARAHGEESGAGIEHQRVGRGAVSMQHGVAIDEEPSLGAGINPAGDQPLWPVPEHSPGFLAFPAMHYLIAGGGVAAKPLAPAYRALRASMAGCASGALLLASLPLKRVGGTGEGATGDGEERGPGGAGGARPVLARKQGLRSEGEAGGVGGRLCGTPTLKTLENGTAVLLFLLTEDDGQTCRCLVKNEPLLGQLRRSLRLEGPAPASMDIKISLCPMKCIKVENGVSSLRDLPDTEVEIAPCDAAARVRTDEAAPSISVACSQAGPARGTPRARESEHEVYSQVTPAFSWAPRGGAAPTGSSQASMQPASSLGGRKGSVVERLSSVLARLAEEGVPKQERNAALKRAQRDSEWREWSEARLLEAARAALD</sequence>
<keyword evidence="3" id="KW-0963">Cytoplasm</keyword>
<dbReference type="InterPro" id="IPR040221">
    <property type="entry name" value="CDCA7/CDA7L"/>
</dbReference>
<evidence type="ECO:0000313" key="12">
    <source>
        <dbReference type="EMBL" id="JAT71648.1"/>
    </source>
</evidence>
<evidence type="ECO:0000256" key="7">
    <source>
        <dbReference type="ARBA" id="ARBA00023015"/>
    </source>
</evidence>
<organism evidence="12">
    <name type="scientific">Auxenochlorella protothecoides</name>
    <name type="common">Green microalga</name>
    <name type="synonym">Chlorella protothecoides</name>
    <dbReference type="NCBI Taxonomy" id="3075"/>
    <lineage>
        <taxon>Eukaryota</taxon>
        <taxon>Viridiplantae</taxon>
        <taxon>Chlorophyta</taxon>
        <taxon>core chlorophytes</taxon>
        <taxon>Trebouxiophyceae</taxon>
        <taxon>Chlorellales</taxon>
        <taxon>Chlorellaceae</taxon>
        <taxon>Auxenochlorella</taxon>
    </lineage>
</organism>
<evidence type="ECO:0000256" key="9">
    <source>
        <dbReference type="ARBA" id="ARBA00023242"/>
    </source>
</evidence>
<keyword evidence="6" id="KW-0832">Ubl conjugation</keyword>
<accession>A0A1D1ZXG3</accession>
<gene>
    <name evidence="12" type="ORF">g.55402</name>
</gene>
<evidence type="ECO:0000259" key="11">
    <source>
        <dbReference type="Pfam" id="PF10497"/>
    </source>
</evidence>
<dbReference type="Pfam" id="PF10497">
    <property type="entry name" value="zf-4CXXC_R1"/>
    <property type="match status" value="1"/>
</dbReference>
<evidence type="ECO:0000256" key="5">
    <source>
        <dbReference type="ARBA" id="ARBA00022553"/>
    </source>
</evidence>
<feature type="region of interest" description="Disordered" evidence="10">
    <location>
        <begin position="345"/>
        <end position="371"/>
    </location>
</feature>
<feature type="region of interest" description="Disordered" evidence="10">
    <location>
        <begin position="386"/>
        <end position="439"/>
    </location>
</feature>
<feature type="domain" description="Zinc-finger" evidence="11">
    <location>
        <begin position="130"/>
        <end position="232"/>
    </location>
</feature>
<keyword evidence="8" id="KW-0804">Transcription</keyword>
<proteinExistence type="predicted"/>
<evidence type="ECO:0000256" key="2">
    <source>
        <dbReference type="ARBA" id="ARBA00004496"/>
    </source>
</evidence>
<keyword evidence="7" id="KW-0805">Transcription regulation</keyword>
<feature type="region of interest" description="Disordered" evidence="10">
    <location>
        <begin position="525"/>
        <end position="573"/>
    </location>
</feature>
<feature type="compositionally biased region" description="Polar residues" evidence="10">
    <location>
        <begin position="351"/>
        <end position="365"/>
    </location>
</feature>
<keyword evidence="5" id="KW-0597">Phosphoprotein</keyword>
<feature type="region of interest" description="Disordered" evidence="10">
    <location>
        <begin position="452"/>
        <end position="501"/>
    </location>
</feature>
<reference evidence="12" key="1">
    <citation type="submission" date="2015-08" db="EMBL/GenBank/DDBJ databases">
        <authorList>
            <person name="Babu N.S."/>
            <person name="Beckwith C.J."/>
            <person name="Beseler K.G."/>
            <person name="Brison A."/>
            <person name="Carone J.V."/>
            <person name="Caskin T.P."/>
            <person name="Diamond M."/>
            <person name="Durham M.E."/>
            <person name="Foxe J.M."/>
            <person name="Go M."/>
            <person name="Henderson B.A."/>
            <person name="Jones I.B."/>
            <person name="McGettigan J.A."/>
            <person name="Micheletti S.J."/>
            <person name="Nasrallah M.E."/>
            <person name="Ortiz D."/>
            <person name="Piller C.R."/>
            <person name="Privatt S.R."/>
            <person name="Schneider S.L."/>
            <person name="Sharp S."/>
            <person name="Smith T.C."/>
            <person name="Stanton J.D."/>
            <person name="Ullery H.E."/>
            <person name="Wilson R.J."/>
            <person name="Serrano M.G."/>
            <person name="Buck G."/>
            <person name="Lee V."/>
            <person name="Wang Y."/>
            <person name="Carvalho R."/>
            <person name="Voegtly L."/>
            <person name="Shi R."/>
            <person name="Duckworth R."/>
            <person name="Johnson A."/>
            <person name="Loviza R."/>
            <person name="Walstead R."/>
            <person name="Shah Z."/>
            <person name="Kiflezghi M."/>
            <person name="Wade K."/>
            <person name="Ball S.L."/>
            <person name="Bradley K.W."/>
            <person name="Asai D.J."/>
            <person name="Bowman C.A."/>
            <person name="Russell D.A."/>
            <person name="Pope W.H."/>
            <person name="Jacobs-Sera D."/>
            <person name="Hendrix R.W."/>
            <person name="Hatfull G.F."/>
        </authorList>
    </citation>
    <scope>NUCLEOTIDE SEQUENCE</scope>
</reference>
<dbReference type="GO" id="GO:0006355">
    <property type="term" value="P:regulation of DNA-templated transcription"/>
    <property type="evidence" value="ECO:0007669"/>
    <property type="project" value="InterPro"/>
</dbReference>
<feature type="region of interest" description="Disordered" evidence="10">
    <location>
        <begin position="953"/>
        <end position="976"/>
    </location>
</feature>
<evidence type="ECO:0000256" key="3">
    <source>
        <dbReference type="ARBA" id="ARBA00022490"/>
    </source>
</evidence>
<feature type="compositionally biased region" description="Polar residues" evidence="10">
    <location>
        <begin position="1834"/>
        <end position="1845"/>
    </location>
</feature>
<dbReference type="PANTHER" id="PTHR31169:SF8">
    <property type="entry name" value="ZINC-FINGER DOMAIN OF MONOAMINE-OXIDASE A REPRESSOR R1 PROTEIN"/>
    <property type="match status" value="1"/>
</dbReference>
<evidence type="ECO:0000256" key="10">
    <source>
        <dbReference type="SAM" id="MobiDB-lite"/>
    </source>
</evidence>
<comment type="subcellular location">
    <subcellularLocation>
        <location evidence="2">Cytoplasm</location>
    </subcellularLocation>
    <subcellularLocation>
        <location evidence="1">Nucleus</location>
    </subcellularLocation>
</comment>
<dbReference type="EMBL" id="GDKF01006974">
    <property type="protein sequence ID" value="JAT71648.1"/>
    <property type="molecule type" value="Transcribed_RNA"/>
</dbReference>
<keyword evidence="9" id="KW-0539">Nucleus</keyword>
<evidence type="ECO:0000256" key="6">
    <source>
        <dbReference type="ARBA" id="ARBA00022843"/>
    </source>
</evidence>
<feature type="region of interest" description="Disordered" evidence="10">
    <location>
        <begin position="20"/>
        <end position="57"/>
    </location>
</feature>
<feature type="region of interest" description="Disordered" evidence="10">
    <location>
        <begin position="1792"/>
        <end position="1852"/>
    </location>
</feature>
<evidence type="ECO:0000256" key="1">
    <source>
        <dbReference type="ARBA" id="ARBA00004123"/>
    </source>
</evidence>
<evidence type="ECO:0000256" key="4">
    <source>
        <dbReference type="ARBA" id="ARBA00022499"/>
    </source>
</evidence>
<keyword evidence="4" id="KW-1017">Isopeptide bond</keyword>